<evidence type="ECO:0000313" key="3">
    <source>
        <dbReference type="Proteomes" id="UP000664417"/>
    </source>
</evidence>
<dbReference type="SUPFAM" id="SSF69318">
    <property type="entry name" value="Integrin alpha N-terminal domain"/>
    <property type="match status" value="1"/>
</dbReference>
<dbReference type="AlphaFoldDB" id="A0A8J7U4Y8"/>
<sequence length="421" mass="46919">MKPFTLMIAFSICSLVLTAGKTLKVDPPPPGHPLVLGEAATFFWEFEIKHRGNEKPRLFQATMPSWMTFTYNDTTAAKGSHTYVLQGQAKPDALGDTPISLVFTDPKGNPTTLSFVVRVVAAYTPGDFDGDGTADFSFREGNSFYYLNRQNEATYLFFDGMPANSVPLVGRFDHDNRADIAVWNPATGDWSIYTSMTGYSHPVQCQFGERGTDTPFVGDVDGDGLDDLIIHRFVPSYDEKSRGVWFTRSLNNDSVDSLSFSGYDDDIPLVGDFNGNGTVDVAVKQLRNNRWTIHEFYGETQLARFPFSMQDSDKIAPADYDGDGTTDIAIRRVTEEQLGAWIIRSRNGSLRLQNFATQPNDIEVPADYNGDGLADHAVYRPSTGEFMPMIREKVKVISVAPANADVVPLMAQSFFKRHYRR</sequence>
<organism evidence="2 3">
    <name type="scientific">Acanthopleuribacter pedis</name>
    <dbReference type="NCBI Taxonomy" id="442870"/>
    <lineage>
        <taxon>Bacteria</taxon>
        <taxon>Pseudomonadati</taxon>
        <taxon>Acidobacteriota</taxon>
        <taxon>Holophagae</taxon>
        <taxon>Acanthopleuribacterales</taxon>
        <taxon>Acanthopleuribacteraceae</taxon>
        <taxon>Acanthopleuribacter</taxon>
    </lineage>
</organism>
<keyword evidence="1" id="KW-0732">Signal</keyword>
<dbReference type="PANTHER" id="PTHR39431:SF1">
    <property type="entry name" value="FRPA_C-RELATED PROTEIN"/>
    <property type="match status" value="1"/>
</dbReference>
<comment type="caution">
    <text evidence="2">The sequence shown here is derived from an EMBL/GenBank/DDBJ whole genome shotgun (WGS) entry which is preliminary data.</text>
</comment>
<evidence type="ECO:0000313" key="2">
    <source>
        <dbReference type="EMBL" id="MBO1320279.1"/>
    </source>
</evidence>
<protein>
    <submittedName>
        <fullName evidence="2">VCBS repeat-containing protein</fullName>
    </submittedName>
</protein>
<keyword evidence="3" id="KW-1185">Reference proteome</keyword>
<feature type="signal peptide" evidence="1">
    <location>
        <begin position="1"/>
        <end position="19"/>
    </location>
</feature>
<proteinExistence type="predicted"/>
<dbReference type="PANTHER" id="PTHR39431">
    <property type="entry name" value="FRPA/C-RELATED PROTEIN"/>
    <property type="match status" value="1"/>
</dbReference>
<dbReference type="EMBL" id="JAFREP010000016">
    <property type="protein sequence ID" value="MBO1320279.1"/>
    <property type="molecule type" value="Genomic_DNA"/>
</dbReference>
<reference evidence="2" key="1">
    <citation type="submission" date="2021-03" db="EMBL/GenBank/DDBJ databases">
        <authorList>
            <person name="Wang G."/>
        </authorList>
    </citation>
    <scope>NUCLEOTIDE SEQUENCE</scope>
    <source>
        <strain evidence="2">KCTC 12899</strain>
    </source>
</reference>
<gene>
    <name evidence="2" type="ORF">J3U88_17520</name>
</gene>
<dbReference type="Proteomes" id="UP000664417">
    <property type="component" value="Unassembled WGS sequence"/>
</dbReference>
<name>A0A8J7U4Y8_9BACT</name>
<evidence type="ECO:0000256" key="1">
    <source>
        <dbReference type="SAM" id="SignalP"/>
    </source>
</evidence>
<feature type="chain" id="PRO_5035201118" evidence="1">
    <location>
        <begin position="20"/>
        <end position="421"/>
    </location>
</feature>
<dbReference type="InterPro" id="IPR028994">
    <property type="entry name" value="Integrin_alpha_N"/>
</dbReference>
<accession>A0A8J7U4Y8</accession>
<dbReference type="Gene3D" id="2.130.10.130">
    <property type="entry name" value="Integrin alpha, N-terminal"/>
    <property type="match status" value="1"/>
</dbReference>
<dbReference type="RefSeq" id="WP_207860233.1">
    <property type="nucleotide sequence ID" value="NZ_JAFREP010000016.1"/>
</dbReference>